<proteinExistence type="inferred from homology"/>
<dbReference type="InterPro" id="IPR000838">
    <property type="entry name" value="RNA_pol_sigma70_ECF_CS"/>
</dbReference>
<protein>
    <recommendedName>
        <fullName evidence="6">RNA polymerase sigma factor</fullName>
    </recommendedName>
</protein>
<dbReference type="eggNOG" id="COG1595">
    <property type="taxonomic scope" value="Bacteria"/>
</dbReference>
<reference evidence="10 11" key="1">
    <citation type="submission" date="2011-05" db="EMBL/GenBank/DDBJ databases">
        <title>Complete sequence of chromosome of Frankia symbiont of Datisca glomerata.</title>
        <authorList>
            <consortium name="US DOE Joint Genome Institute"/>
            <person name="Lucas S."/>
            <person name="Han J."/>
            <person name="Lapidus A."/>
            <person name="Cheng J.-F."/>
            <person name="Goodwin L."/>
            <person name="Pitluck S."/>
            <person name="Peters L."/>
            <person name="Mikhailova N."/>
            <person name="Chertkov O."/>
            <person name="Teshima H."/>
            <person name="Han C."/>
            <person name="Tapia R."/>
            <person name="Land M."/>
            <person name="Hauser L."/>
            <person name="Kyrpides N."/>
            <person name="Ivanova N."/>
            <person name="Pagani I."/>
            <person name="Berry A."/>
            <person name="Pawlowski K."/>
            <person name="Persson T."/>
            <person name="Vanden Heuvel B."/>
            <person name="Benson D."/>
            <person name="Woyke T."/>
        </authorList>
    </citation>
    <scope>NUCLEOTIDE SEQUENCE [LARGE SCALE GENOMIC DNA]</scope>
    <source>
        <strain evidence="11">4085684</strain>
    </source>
</reference>
<evidence type="ECO:0000256" key="2">
    <source>
        <dbReference type="ARBA" id="ARBA00023015"/>
    </source>
</evidence>
<dbReference type="SUPFAM" id="SSF88659">
    <property type="entry name" value="Sigma3 and sigma4 domains of RNA polymerase sigma factors"/>
    <property type="match status" value="1"/>
</dbReference>
<dbReference type="RefSeq" id="WP_013872448.1">
    <property type="nucleotide sequence ID" value="NC_015656.1"/>
</dbReference>
<evidence type="ECO:0000259" key="9">
    <source>
        <dbReference type="Pfam" id="PF08281"/>
    </source>
</evidence>
<keyword evidence="2 6" id="KW-0805">Transcription regulation</keyword>
<dbReference type="Proteomes" id="UP000001549">
    <property type="component" value="Chromosome"/>
</dbReference>
<feature type="region of interest" description="Disordered" evidence="7">
    <location>
        <begin position="201"/>
        <end position="233"/>
    </location>
</feature>
<dbReference type="GO" id="GO:0016987">
    <property type="term" value="F:sigma factor activity"/>
    <property type="evidence" value="ECO:0007669"/>
    <property type="project" value="UniProtKB-KW"/>
</dbReference>
<evidence type="ECO:0000256" key="5">
    <source>
        <dbReference type="ARBA" id="ARBA00023163"/>
    </source>
</evidence>
<sequence>MTAQFATGLAGRWRRDDVRDGMPVASAAAVSSAAVSAGAAAPGSLVICARATASTPAPAPRPHDGPIDPSARWPSVPESAGTGGFSTRAYAPARVSSVPGAAGTSVSRYPADDPRNEGVVLVDETVEERSSRFERDALPFLDQLYAAALRMTRNPADAEDLVQETFVKAFAAFHQFQEGTNLKAWLYRILTNTFINTYRKRQRQPLQSPTEQVEDWQLADAESHTSSGLKSAETEALEHLPDSDVKEALQALPEDFRIAVYLADVEGFAYKEIAEIMGTPIGTVMSRLHRGRRGLRTALEHYARERGLVRAGSSETDGGGS</sequence>
<dbReference type="InterPro" id="IPR013325">
    <property type="entry name" value="RNA_pol_sigma_r2"/>
</dbReference>
<dbReference type="Gene3D" id="1.10.10.10">
    <property type="entry name" value="Winged helix-like DNA-binding domain superfamily/Winged helix DNA-binding domain"/>
    <property type="match status" value="1"/>
</dbReference>
<dbReference type="InterPro" id="IPR013249">
    <property type="entry name" value="RNA_pol_sigma70_r4_t2"/>
</dbReference>
<dbReference type="CDD" id="cd06171">
    <property type="entry name" value="Sigma70_r4"/>
    <property type="match status" value="1"/>
</dbReference>
<dbReference type="InterPro" id="IPR036388">
    <property type="entry name" value="WH-like_DNA-bd_sf"/>
</dbReference>
<comment type="similarity">
    <text evidence="1 6">Belongs to the sigma-70 factor family. ECF subfamily.</text>
</comment>
<keyword evidence="5 6" id="KW-0804">Transcription</keyword>
<dbReference type="NCBIfam" id="TIGR02947">
    <property type="entry name" value="SigH_actino"/>
    <property type="match status" value="1"/>
</dbReference>
<feature type="domain" description="RNA polymerase sigma factor 70 region 4 type 2" evidence="9">
    <location>
        <begin position="245"/>
        <end position="293"/>
    </location>
</feature>
<evidence type="ECO:0000313" key="11">
    <source>
        <dbReference type="Proteomes" id="UP000001549"/>
    </source>
</evidence>
<dbReference type="PROSITE" id="PS01063">
    <property type="entry name" value="SIGMA70_ECF"/>
    <property type="match status" value="1"/>
</dbReference>
<dbReference type="GO" id="GO:0006352">
    <property type="term" value="P:DNA-templated transcription initiation"/>
    <property type="evidence" value="ECO:0007669"/>
    <property type="project" value="InterPro"/>
</dbReference>
<dbReference type="InterPro" id="IPR014284">
    <property type="entry name" value="RNA_pol_sigma-70_dom"/>
</dbReference>
<evidence type="ECO:0000256" key="6">
    <source>
        <dbReference type="RuleBase" id="RU000716"/>
    </source>
</evidence>
<dbReference type="GO" id="GO:0006950">
    <property type="term" value="P:response to stress"/>
    <property type="evidence" value="ECO:0007669"/>
    <property type="project" value="UniProtKB-ARBA"/>
</dbReference>
<dbReference type="STRING" id="656024.FsymDg_0965"/>
<gene>
    <name evidence="10" type="ordered locus">FsymDg_0965</name>
</gene>
<dbReference type="GO" id="GO:0003677">
    <property type="term" value="F:DNA binding"/>
    <property type="evidence" value="ECO:0007669"/>
    <property type="project" value="UniProtKB-KW"/>
</dbReference>
<keyword evidence="4 6" id="KW-0238">DNA-binding</keyword>
<organism evidence="10 11">
    <name type="scientific">Candidatus Protofrankia datiscae</name>
    <dbReference type="NCBI Taxonomy" id="2716812"/>
    <lineage>
        <taxon>Bacteria</taxon>
        <taxon>Bacillati</taxon>
        <taxon>Actinomycetota</taxon>
        <taxon>Actinomycetes</taxon>
        <taxon>Frankiales</taxon>
        <taxon>Frankiaceae</taxon>
        <taxon>Protofrankia</taxon>
    </lineage>
</organism>
<evidence type="ECO:0000256" key="4">
    <source>
        <dbReference type="ARBA" id="ARBA00023125"/>
    </source>
</evidence>
<dbReference type="SUPFAM" id="SSF88946">
    <property type="entry name" value="Sigma2 domain of RNA polymerase sigma factors"/>
    <property type="match status" value="1"/>
</dbReference>
<evidence type="ECO:0000256" key="7">
    <source>
        <dbReference type="SAM" id="MobiDB-lite"/>
    </source>
</evidence>
<dbReference type="Pfam" id="PF04542">
    <property type="entry name" value="Sigma70_r2"/>
    <property type="match status" value="1"/>
</dbReference>
<dbReference type="Gene3D" id="1.10.1740.10">
    <property type="match status" value="1"/>
</dbReference>
<evidence type="ECO:0000259" key="8">
    <source>
        <dbReference type="Pfam" id="PF04542"/>
    </source>
</evidence>
<dbReference type="NCBIfam" id="TIGR02937">
    <property type="entry name" value="sigma70-ECF"/>
    <property type="match status" value="1"/>
</dbReference>
<name>F8AXB7_9ACTN</name>
<dbReference type="Pfam" id="PF08281">
    <property type="entry name" value="Sigma70_r4_2"/>
    <property type="match status" value="1"/>
</dbReference>
<keyword evidence="3 6" id="KW-0731">Sigma factor</keyword>
<feature type="domain" description="RNA polymerase sigma-70 region 2" evidence="8">
    <location>
        <begin position="141"/>
        <end position="203"/>
    </location>
</feature>
<evidence type="ECO:0000313" key="10">
    <source>
        <dbReference type="EMBL" id="AEH08470.1"/>
    </source>
</evidence>
<feature type="region of interest" description="Disordered" evidence="7">
    <location>
        <begin position="54"/>
        <end position="85"/>
    </location>
</feature>
<evidence type="ECO:0000256" key="3">
    <source>
        <dbReference type="ARBA" id="ARBA00023082"/>
    </source>
</evidence>
<keyword evidence="11" id="KW-1185">Reference proteome</keyword>
<dbReference type="HOGENOM" id="CLU_047691_1_1_11"/>
<dbReference type="InterPro" id="IPR039425">
    <property type="entry name" value="RNA_pol_sigma-70-like"/>
</dbReference>
<dbReference type="FunFam" id="1.10.10.10:FF:000068">
    <property type="entry name" value="RNA polymerase sigma factor"/>
    <property type="match status" value="1"/>
</dbReference>
<dbReference type="InterPro" id="IPR014293">
    <property type="entry name" value="RNA_pol_sigma70_actinobac"/>
</dbReference>
<dbReference type="PANTHER" id="PTHR43133">
    <property type="entry name" value="RNA POLYMERASE ECF-TYPE SIGMA FACTO"/>
    <property type="match status" value="1"/>
</dbReference>
<dbReference type="KEGG" id="fsy:FsymDg_0965"/>
<evidence type="ECO:0000256" key="1">
    <source>
        <dbReference type="ARBA" id="ARBA00010641"/>
    </source>
</evidence>
<dbReference type="PANTHER" id="PTHR43133:SF59">
    <property type="entry name" value="ECF RNA POLYMERASE SIGMA FACTOR SIGR"/>
    <property type="match status" value="1"/>
</dbReference>
<dbReference type="InterPro" id="IPR013324">
    <property type="entry name" value="RNA_pol_sigma_r3/r4-like"/>
</dbReference>
<dbReference type="EMBL" id="CP002801">
    <property type="protein sequence ID" value="AEH08470.1"/>
    <property type="molecule type" value="Genomic_DNA"/>
</dbReference>
<dbReference type="InterPro" id="IPR007627">
    <property type="entry name" value="RNA_pol_sigma70_r2"/>
</dbReference>
<accession>F8AXB7</accession>
<dbReference type="AlphaFoldDB" id="F8AXB7"/>